<comment type="function">
    <text evidence="4">Catalyzes the reductive methylation of 2'-deoxyuridine-5'-monophosphate (dUMP) to 2'-deoxythymidine-5'-monophosphate (dTMP) while utilizing 5,10-methylenetetrahydrofolate (mTHF) as the methyl donor and reductant in the reaction, yielding dihydrofolate (DHF) as a by-product. This enzymatic reaction provides an intracellular de novo source of dTMP, an essential precursor for DNA biosynthesis.</text>
</comment>
<accession>A0A2H0VHB9</accession>
<gene>
    <name evidence="4 6" type="primary">thyA</name>
    <name evidence="6" type="ORF">COT89_03115</name>
</gene>
<evidence type="ECO:0000256" key="3">
    <source>
        <dbReference type="ARBA" id="ARBA00022679"/>
    </source>
</evidence>
<dbReference type="PANTHER" id="PTHR11548:SF1">
    <property type="entry name" value="THYMIDYLATE SYNTHASE 1"/>
    <property type="match status" value="1"/>
</dbReference>
<dbReference type="GO" id="GO:0006231">
    <property type="term" value="P:dTMP biosynthetic process"/>
    <property type="evidence" value="ECO:0007669"/>
    <property type="project" value="UniProtKB-UniRule"/>
</dbReference>
<evidence type="ECO:0000259" key="5">
    <source>
        <dbReference type="Pfam" id="PF00303"/>
    </source>
</evidence>
<feature type="binding site" description="in other chain" evidence="4">
    <location>
        <position position="191"/>
    </location>
    <ligand>
        <name>dUMP</name>
        <dbReference type="ChEBI" id="CHEBI:246422"/>
        <note>ligand shared between dimeric partners</note>
    </ligand>
</feature>
<dbReference type="UniPathway" id="UPA00575"/>
<dbReference type="GO" id="GO:0005829">
    <property type="term" value="C:cytosol"/>
    <property type="evidence" value="ECO:0007669"/>
    <property type="project" value="TreeGrafter"/>
</dbReference>
<dbReference type="EMBL" id="PFAH01000010">
    <property type="protein sequence ID" value="PIR97739.1"/>
    <property type="molecule type" value="Genomic_DNA"/>
</dbReference>
<feature type="binding site" evidence="4">
    <location>
        <position position="53"/>
    </location>
    <ligand>
        <name>(6R)-5,10-methylene-5,6,7,8-tetrahydrofolate</name>
        <dbReference type="ChEBI" id="CHEBI:15636"/>
    </ligand>
</feature>
<evidence type="ECO:0000313" key="7">
    <source>
        <dbReference type="Proteomes" id="UP000231466"/>
    </source>
</evidence>
<comment type="catalytic activity">
    <reaction evidence="4">
        <text>dUMP + (6R)-5,10-methylene-5,6,7,8-tetrahydrofolate = 7,8-dihydrofolate + dTMP</text>
        <dbReference type="Rhea" id="RHEA:12104"/>
        <dbReference type="ChEBI" id="CHEBI:15636"/>
        <dbReference type="ChEBI" id="CHEBI:57451"/>
        <dbReference type="ChEBI" id="CHEBI:63528"/>
        <dbReference type="ChEBI" id="CHEBI:246422"/>
        <dbReference type="EC" id="2.1.1.45"/>
    </reaction>
</comment>
<evidence type="ECO:0000256" key="2">
    <source>
        <dbReference type="ARBA" id="ARBA00022603"/>
    </source>
</evidence>
<feature type="binding site" evidence="4">
    <location>
        <position position="183"/>
    </location>
    <ligand>
        <name>(6R)-5,10-methylene-5,6,7,8-tetrahydrofolate</name>
        <dbReference type="ChEBI" id="CHEBI:15636"/>
    </ligand>
</feature>
<comment type="similarity">
    <text evidence="4">Belongs to the thymidylate synthase family. Bacterial-type ThyA subfamily.</text>
</comment>
<dbReference type="HAMAP" id="MF_00008">
    <property type="entry name" value="Thymidy_synth_bact"/>
    <property type="match status" value="1"/>
</dbReference>
<dbReference type="PRINTS" id="PR00108">
    <property type="entry name" value="THYMDSNTHASE"/>
</dbReference>
<protein>
    <recommendedName>
        <fullName evidence="1 4">Thymidylate synthase</fullName>
        <shortName evidence="4">TS</shortName>
        <shortName evidence="4">TSase</shortName>
        <ecNumber evidence="1 4">2.1.1.45</ecNumber>
    </recommendedName>
</protein>
<dbReference type="Pfam" id="PF00303">
    <property type="entry name" value="Thymidylat_synt"/>
    <property type="match status" value="1"/>
</dbReference>
<feature type="domain" description="Thymidylate synthase/dCMP hydroxymethylase" evidence="5">
    <location>
        <begin position="2"/>
        <end position="276"/>
    </location>
</feature>
<reference evidence="7" key="1">
    <citation type="submission" date="2017-09" db="EMBL/GenBank/DDBJ databases">
        <title>Depth-based differentiation of microbial function through sediment-hosted aquifers and enrichment of novel symbionts in the deep terrestrial subsurface.</title>
        <authorList>
            <person name="Probst A.J."/>
            <person name="Ladd B."/>
            <person name="Jarett J.K."/>
            <person name="Geller-Mcgrath D.E."/>
            <person name="Sieber C.M.K."/>
            <person name="Emerson J.B."/>
            <person name="Anantharaman K."/>
            <person name="Thomas B.C."/>
            <person name="Malmstrom R."/>
            <person name="Stieglmeier M."/>
            <person name="Klingl A."/>
            <person name="Woyke T."/>
            <person name="Ryan C.M."/>
            <person name="Banfield J.F."/>
        </authorList>
    </citation>
    <scope>NUCLEOTIDE SEQUENCE [LARGE SCALE GENOMIC DNA]</scope>
</reference>
<evidence type="ECO:0000256" key="4">
    <source>
        <dbReference type="HAMAP-Rule" id="MF_00008"/>
    </source>
</evidence>
<evidence type="ECO:0000256" key="1">
    <source>
        <dbReference type="ARBA" id="ARBA00011947"/>
    </source>
</evidence>
<keyword evidence="4" id="KW-0545">Nucleotide biosynthesis</keyword>
<evidence type="ECO:0000313" key="6">
    <source>
        <dbReference type="EMBL" id="PIR97739.1"/>
    </source>
</evidence>
<feature type="binding site" evidence="4">
    <location>
        <begin position="138"/>
        <end position="139"/>
    </location>
    <ligand>
        <name>dUMP</name>
        <dbReference type="ChEBI" id="CHEBI:246422"/>
        <note>ligand shared between dimeric partners</note>
    </ligand>
</feature>
<proteinExistence type="inferred from homology"/>
<dbReference type="PANTHER" id="PTHR11548">
    <property type="entry name" value="THYMIDYLATE SYNTHASE 1"/>
    <property type="match status" value="1"/>
</dbReference>
<keyword evidence="3 4" id="KW-0808">Transferase</keyword>
<dbReference type="AlphaFoldDB" id="A0A2H0VHB9"/>
<dbReference type="InterPro" id="IPR023451">
    <property type="entry name" value="Thymidate_synth/dCMP_Mease_dom"/>
</dbReference>
<dbReference type="Proteomes" id="UP000231466">
    <property type="component" value="Unassembled WGS sequence"/>
</dbReference>
<dbReference type="InterPro" id="IPR000398">
    <property type="entry name" value="Thymidylate_synthase"/>
</dbReference>
<dbReference type="Gene3D" id="3.30.572.10">
    <property type="entry name" value="Thymidylate synthase/dCMP hydroxymethylase domain"/>
    <property type="match status" value="1"/>
</dbReference>
<comment type="pathway">
    <text evidence="4">Pyrimidine metabolism; dTTP biosynthesis.</text>
</comment>
<comment type="subcellular location">
    <subcellularLocation>
        <location evidence="4">Cytoplasm</location>
    </subcellularLocation>
</comment>
<feature type="binding site" description="in other chain" evidence="4">
    <location>
        <begin position="221"/>
        <end position="223"/>
    </location>
    <ligand>
        <name>dUMP</name>
        <dbReference type="ChEBI" id="CHEBI:246422"/>
        <note>ligand shared between dimeric partners</note>
    </ligand>
</feature>
<dbReference type="GO" id="GO:0006235">
    <property type="term" value="P:dTTP biosynthetic process"/>
    <property type="evidence" value="ECO:0007669"/>
    <property type="project" value="UniProtKB-UniRule"/>
</dbReference>
<comment type="caution">
    <text evidence="6">The sequence shown here is derived from an EMBL/GenBank/DDBJ whole genome shotgun (WGS) entry which is preliminary data.</text>
</comment>
<comment type="subunit">
    <text evidence="4">Homodimer.</text>
</comment>
<dbReference type="NCBIfam" id="TIGR03284">
    <property type="entry name" value="thym_sym"/>
    <property type="match status" value="1"/>
</dbReference>
<feature type="active site" description="Nucleophile" evidence="4">
    <location>
        <position position="158"/>
    </location>
</feature>
<dbReference type="GO" id="GO:0032259">
    <property type="term" value="P:methylation"/>
    <property type="evidence" value="ECO:0007669"/>
    <property type="project" value="UniProtKB-KW"/>
</dbReference>
<dbReference type="SUPFAM" id="SSF55831">
    <property type="entry name" value="Thymidylate synthase/dCMP hydroxymethylase"/>
    <property type="match status" value="1"/>
</dbReference>
<keyword evidence="2 4" id="KW-0489">Methyltransferase</keyword>
<sequence>MKQYLDLVEDVLQNGKRREKTLQGSGDLSVFVRTKTYPVSEDAFPVLTTKKINFHNVVVELLWFLSGESRWDYLHKYNVKIWDVWGVKEVAEKYGLEEGDFGPIYGPNWIHWPDVKRDGELNQIKRLVEELRKNPDSRRHKVVAYNPASVDDVMVAPCHGDFKCYVDLETQELHLNMVQRSADVPIGVPYNISSYSLLLVMLAQVTGYKPGNFIHTTQDTHIYLDQVDPIKEQLTREPRRLPKLKINKDVKDIFEFKPDDFELEGYDPHPFIKIPVGI</sequence>
<dbReference type="InterPro" id="IPR036926">
    <property type="entry name" value="Thymidate_synth/dCMP_Mease_sf"/>
</dbReference>
<dbReference type="InterPro" id="IPR045097">
    <property type="entry name" value="Thymidate_synth/dCMP_Mease"/>
</dbReference>
<keyword evidence="4" id="KW-0963">Cytoplasm</keyword>
<dbReference type="CDD" id="cd00351">
    <property type="entry name" value="TS_Pyrimidine_HMase"/>
    <property type="match status" value="1"/>
</dbReference>
<comment type="caution">
    <text evidence="4">Lacks conserved residue(s) required for the propagation of feature annotation.</text>
</comment>
<organism evidence="6 7">
    <name type="scientific">Candidatus Colwellbacteria bacterium CG10_big_fil_rev_8_21_14_0_10_42_22</name>
    <dbReference type="NCBI Taxonomy" id="1974540"/>
    <lineage>
        <taxon>Bacteria</taxon>
        <taxon>Candidatus Colwelliibacteriota</taxon>
    </lineage>
</organism>
<name>A0A2H0VHB9_9BACT</name>
<feature type="binding site" description="in other chain" evidence="4">
    <location>
        <begin position="180"/>
        <end position="183"/>
    </location>
    <ligand>
        <name>dUMP</name>
        <dbReference type="ChEBI" id="CHEBI:246422"/>
        <note>ligand shared between dimeric partners</note>
    </ligand>
</feature>
<dbReference type="EC" id="2.1.1.45" evidence="1 4"/>
<dbReference type="GO" id="GO:0004799">
    <property type="term" value="F:thymidylate synthase activity"/>
    <property type="evidence" value="ECO:0007669"/>
    <property type="project" value="UniProtKB-UniRule"/>
</dbReference>